<protein>
    <recommendedName>
        <fullName evidence="3">TIR domain-containing protein</fullName>
    </recommendedName>
</protein>
<dbReference type="EMBL" id="CAJNOL010001101">
    <property type="protein sequence ID" value="CAF1287729.1"/>
    <property type="molecule type" value="Genomic_DNA"/>
</dbReference>
<dbReference type="Gene3D" id="1.25.10.10">
    <property type="entry name" value="Leucine-rich Repeat Variant"/>
    <property type="match status" value="1"/>
</dbReference>
<gene>
    <name evidence="5" type="ORF">JXQ802_LOCUS28830</name>
    <name evidence="4" type="ORF">PYM288_LOCUS19196</name>
</gene>
<evidence type="ECO:0000256" key="2">
    <source>
        <dbReference type="SAM" id="Phobius"/>
    </source>
</evidence>
<organism evidence="4 6">
    <name type="scientific">Rotaria sordida</name>
    <dbReference type="NCBI Taxonomy" id="392033"/>
    <lineage>
        <taxon>Eukaryota</taxon>
        <taxon>Metazoa</taxon>
        <taxon>Spiralia</taxon>
        <taxon>Gnathifera</taxon>
        <taxon>Rotifera</taxon>
        <taxon>Eurotatoria</taxon>
        <taxon>Bdelloidea</taxon>
        <taxon>Philodinida</taxon>
        <taxon>Philodinidae</taxon>
        <taxon>Rotaria</taxon>
    </lineage>
</organism>
<keyword evidence="2" id="KW-0472">Membrane</keyword>
<dbReference type="GO" id="GO:0007165">
    <property type="term" value="P:signal transduction"/>
    <property type="evidence" value="ECO:0007669"/>
    <property type="project" value="InterPro"/>
</dbReference>
<evidence type="ECO:0000259" key="3">
    <source>
        <dbReference type="PROSITE" id="PS50104"/>
    </source>
</evidence>
<dbReference type="InterPro" id="IPR035897">
    <property type="entry name" value="Toll_tir_struct_dom_sf"/>
</dbReference>
<evidence type="ECO:0000313" key="5">
    <source>
        <dbReference type="EMBL" id="CAF1287729.1"/>
    </source>
</evidence>
<dbReference type="PROSITE" id="PS50104">
    <property type="entry name" value="TIR"/>
    <property type="match status" value="1"/>
</dbReference>
<dbReference type="SUPFAM" id="SSF52200">
    <property type="entry name" value="Toll/Interleukin receptor TIR domain"/>
    <property type="match status" value="1"/>
</dbReference>
<evidence type="ECO:0000313" key="6">
    <source>
        <dbReference type="Proteomes" id="UP000663854"/>
    </source>
</evidence>
<dbReference type="AlphaFoldDB" id="A0A814NH93"/>
<keyword evidence="2" id="KW-1133">Transmembrane helix</keyword>
<evidence type="ECO:0000313" key="7">
    <source>
        <dbReference type="Proteomes" id="UP000663870"/>
    </source>
</evidence>
<name>A0A814NH93_9BILA</name>
<dbReference type="Proteomes" id="UP000663870">
    <property type="component" value="Unassembled WGS sequence"/>
</dbReference>
<dbReference type="PANTHER" id="PTHR46270:SF2">
    <property type="entry name" value="TIR DOMAIN-CONTAINING PROTEIN"/>
    <property type="match status" value="1"/>
</dbReference>
<dbReference type="Pfam" id="PF13676">
    <property type="entry name" value="TIR_2"/>
    <property type="match status" value="1"/>
</dbReference>
<keyword evidence="7" id="KW-1185">Reference proteome</keyword>
<keyword evidence="2" id="KW-0812">Transmembrane</keyword>
<dbReference type="InterPro" id="IPR016024">
    <property type="entry name" value="ARM-type_fold"/>
</dbReference>
<comment type="caution">
    <text evidence="4">The sequence shown here is derived from an EMBL/GenBank/DDBJ whole genome shotgun (WGS) entry which is preliminary data.</text>
</comment>
<feature type="transmembrane region" description="Helical" evidence="2">
    <location>
        <begin position="128"/>
        <end position="147"/>
    </location>
</feature>
<reference evidence="4" key="1">
    <citation type="submission" date="2021-02" db="EMBL/GenBank/DDBJ databases">
        <authorList>
            <person name="Nowell W R."/>
        </authorList>
    </citation>
    <scope>NUCLEOTIDE SEQUENCE</scope>
</reference>
<evidence type="ECO:0000256" key="1">
    <source>
        <dbReference type="SAM" id="MobiDB-lite"/>
    </source>
</evidence>
<feature type="domain" description="TIR" evidence="3">
    <location>
        <begin position="484"/>
        <end position="613"/>
    </location>
</feature>
<dbReference type="Gene3D" id="3.40.50.10140">
    <property type="entry name" value="Toll/interleukin-1 receptor homology (TIR) domain"/>
    <property type="match status" value="1"/>
</dbReference>
<proteinExistence type="predicted"/>
<sequence>MENITEMISNNNKSSLCQQLLTRLEQLKTQLTTPNKDDKQIWLQFLSLWREILQNPLSNVQSCYVASAQLLTELLAAINFDSIIKDESIACETTFTCMALLNQLYFKNYVLRKTEQKMLPRKRIHDHIYLLLVVMAQTIFIASLATIDDRQCIENYIDFFTLLIDHVDQSMPEFSQKVVHKDYGLDDINESILILLWNAADQTGLVPTLLKCGLAKRVVTWLAQSTKLTEKSRRPLISIVHNIARHDDGADELNNYGAIDIIKQYQKTESGTTDSRILIASMALALLSTPEQLKSDKKGMNVVLNHLLQLVMNAAKNDRYRCDGFHVSEPLAVLVKMFVVDEPTLDYVLCHAETEPSSDMFSTIQLFVSLLFDFSQALKGTNRLEQFTLIAIFNILWSISFQPNYAPELIKNQKLIETIKNFIDENYEEKILEQYKPRSMEGIKEAAHGILHNLKIDNQSKTTIDKSGNVLDGLVPNTLNNISSKPCIMISYCHDNNTFCDQILSFLSERNDVFDIWIDRTYCQSASDLWESIADGMERSCVIVCLVSRQYFESKSCRKEFIYAADTLKKTIVPVLLENFKPRGWLGIRIPDMKYIRFRDLIQPEQTKVVELMNAILLSLSVSTPVVHENLPSSSQQHTITLSVPATTKETSTLRPFNQWTSSGNDITAWFAHHRISRRLCDLFEFQTGKEMLDYAELLIKDRENQMNIYAKIFAEKYNGSVMPPHEFYRFSAAMKELLNDNRSSLSSANKNSPMPTKSSTCIIL</sequence>
<evidence type="ECO:0000313" key="4">
    <source>
        <dbReference type="EMBL" id="CAF1091421.1"/>
    </source>
</evidence>
<dbReference type="SMART" id="SM00255">
    <property type="entry name" value="TIR"/>
    <property type="match status" value="1"/>
</dbReference>
<dbReference type="InterPro" id="IPR011989">
    <property type="entry name" value="ARM-like"/>
</dbReference>
<dbReference type="EMBL" id="CAJNOH010000627">
    <property type="protein sequence ID" value="CAF1091421.1"/>
    <property type="molecule type" value="Genomic_DNA"/>
</dbReference>
<dbReference type="PANTHER" id="PTHR46270">
    <property type="entry name" value="ARMADILLO-TYPE FOLD-RELATED"/>
    <property type="match status" value="1"/>
</dbReference>
<dbReference type="Proteomes" id="UP000663854">
    <property type="component" value="Unassembled WGS sequence"/>
</dbReference>
<dbReference type="InterPro" id="IPR000157">
    <property type="entry name" value="TIR_dom"/>
</dbReference>
<accession>A0A814NH93</accession>
<feature type="region of interest" description="Disordered" evidence="1">
    <location>
        <begin position="745"/>
        <end position="765"/>
    </location>
</feature>
<dbReference type="SUPFAM" id="SSF48371">
    <property type="entry name" value="ARM repeat"/>
    <property type="match status" value="1"/>
</dbReference>